<dbReference type="RefSeq" id="WP_321544563.1">
    <property type="nucleotide sequence ID" value="NZ_JAXIVS010000002.1"/>
</dbReference>
<dbReference type="InterPro" id="IPR050982">
    <property type="entry name" value="Auxin_biosynth/cation_transpt"/>
</dbReference>
<dbReference type="Proteomes" id="UP001291309">
    <property type="component" value="Unassembled WGS sequence"/>
</dbReference>
<name>A0ABU5GXL8_9BACT</name>
<dbReference type="PRINTS" id="PR00368">
    <property type="entry name" value="FADPNR"/>
</dbReference>
<accession>A0ABU5GXL8</accession>
<keyword evidence="3" id="KW-1185">Reference proteome</keyword>
<reference evidence="2 3" key="1">
    <citation type="submission" date="2023-12" db="EMBL/GenBank/DDBJ databases">
        <title>the genome sequence of Hyalangium sp. s54d21.</title>
        <authorList>
            <person name="Zhang X."/>
        </authorList>
    </citation>
    <scope>NUCLEOTIDE SEQUENCE [LARGE SCALE GENOMIC DNA]</scope>
    <source>
        <strain evidence="3">s54d21</strain>
    </source>
</reference>
<protein>
    <submittedName>
        <fullName evidence="2">NAD(P)-binding domain-containing protein</fullName>
    </submittedName>
</protein>
<dbReference type="SUPFAM" id="SSF51905">
    <property type="entry name" value="FAD/NAD(P)-binding domain"/>
    <property type="match status" value="1"/>
</dbReference>
<sequence length="523" mass="58889">MNHIHSKYLILGAGPAGLQLGYCLSRNGRDYLILDRAEAGAFYSRFPRHRTLISSNKTRTGYTDPEINLRFDWNSLLTDDHGLLFGSYTRRYFAPADTMVRYLRDFATHYALRVQGNTEICQVTRERSGFRLQDTQGNTYSCEVLVAATGNSRPYLPHIEGIELADTYVDVSVKPEDFDNQRVLIIGKGNSAFETAENLVETAAIIHVASPSPLKLAWQTHYPGHLRAVNNNFLDTYQLKTQNAVLDATIQRIRRTEDGKLGVHFQYTHADGEQEELVYDRVIVCTGFRFDADIFDADCRPALVINDRFPEQTSSWESVNVPNLFFAGAPTQMRDFKRTNSAFIHGFRYNSRALAWLLQNRYERTPLPSTAVPVTTEGLLGAMLETFNRSSALWQQFGFMGSALVLGSKRQEPATHYAELPVDFIHESGLAGAAPYFVATLEFGKAKAMDPFHHPRHPTTQQAHESLFLHPVVRAFSGGQEVGEHHLLENLFGEWKDEKLHIAPLRAFIHAQLQAMGHGSVAA</sequence>
<evidence type="ECO:0000313" key="3">
    <source>
        <dbReference type="Proteomes" id="UP001291309"/>
    </source>
</evidence>
<evidence type="ECO:0000313" key="2">
    <source>
        <dbReference type="EMBL" id="MDY7225836.1"/>
    </source>
</evidence>
<keyword evidence="1" id="KW-0560">Oxidoreductase</keyword>
<evidence type="ECO:0000256" key="1">
    <source>
        <dbReference type="ARBA" id="ARBA00023002"/>
    </source>
</evidence>
<dbReference type="Gene3D" id="3.50.50.60">
    <property type="entry name" value="FAD/NAD(P)-binding domain"/>
    <property type="match status" value="2"/>
</dbReference>
<dbReference type="PANTHER" id="PTHR43539">
    <property type="entry name" value="FLAVIN-BINDING MONOOXYGENASE-LIKE PROTEIN (AFU_ORTHOLOGUE AFUA_4G09220)"/>
    <property type="match status" value="1"/>
</dbReference>
<proteinExistence type="predicted"/>
<comment type="caution">
    <text evidence="2">The sequence shown here is derived from an EMBL/GenBank/DDBJ whole genome shotgun (WGS) entry which is preliminary data.</text>
</comment>
<dbReference type="PANTHER" id="PTHR43539:SF23">
    <property type="entry name" value="FAD-DEPENDENT OXIDOREDUCTASE DOMAIN-CONTAINING PROTEIN 2"/>
    <property type="match status" value="1"/>
</dbReference>
<dbReference type="Pfam" id="PF13738">
    <property type="entry name" value="Pyr_redox_3"/>
    <property type="match status" value="1"/>
</dbReference>
<dbReference type="InterPro" id="IPR036188">
    <property type="entry name" value="FAD/NAD-bd_sf"/>
</dbReference>
<gene>
    <name evidence="2" type="ORF">SYV04_05560</name>
</gene>
<organism evidence="2 3">
    <name type="scientific">Hyalangium rubrum</name>
    <dbReference type="NCBI Taxonomy" id="3103134"/>
    <lineage>
        <taxon>Bacteria</taxon>
        <taxon>Pseudomonadati</taxon>
        <taxon>Myxococcota</taxon>
        <taxon>Myxococcia</taxon>
        <taxon>Myxococcales</taxon>
        <taxon>Cystobacterineae</taxon>
        <taxon>Archangiaceae</taxon>
        <taxon>Hyalangium</taxon>
    </lineage>
</organism>
<dbReference type="EMBL" id="JAXIVS010000002">
    <property type="protein sequence ID" value="MDY7225836.1"/>
    <property type="molecule type" value="Genomic_DNA"/>
</dbReference>